<dbReference type="PANTHER" id="PTHR43024">
    <property type="entry name" value="UDP-N-ACETYLMURAMOYL-TRIPEPTIDE--D-ALANYL-D-ALANINE LIGASE"/>
    <property type="match status" value="1"/>
</dbReference>
<dbReference type="Pfam" id="PF01225">
    <property type="entry name" value="Mur_ligase"/>
    <property type="match status" value="1"/>
</dbReference>
<dbReference type="NCBIfam" id="TIGR01143">
    <property type="entry name" value="murF"/>
    <property type="match status" value="1"/>
</dbReference>
<keyword evidence="1 10" id="KW-0963">Cytoplasm</keyword>
<keyword evidence="8 10" id="KW-0131">Cell cycle</keyword>
<protein>
    <recommendedName>
        <fullName evidence="10 11">UDP-N-acetylmuramoyl-tripeptide--D-alanyl-D-alanine ligase</fullName>
        <ecNumber evidence="10 11">6.3.2.10</ecNumber>
    </recommendedName>
    <alternativeName>
        <fullName evidence="10">D-alanyl-D-alanine-adding enzyme</fullName>
    </alternativeName>
</protein>
<dbReference type="InterPro" id="IPR035911">
    <property type="entry name" value="MurE/MurF_N"/>
</dbReference>
<dbReference type="GO" id="GO:0016874">
    <property type="term" value="F:ligase activity"/>
    <property type="evidence" value="ECO:0007669"/>
    <property type="project" value="UniProtKB-KW"/>
</dbReference>
<reference evidence="15 16" key="1">
    <citation type="submission" date="2023-05" db="EMBL/GenBank/DDBJ databases">
        <authorList>
            <person name="Yin Y."/>
            <person name="Lu Z."/>
        </authorList>
    </citation>
    <scope>NUCLEOTIDE SEQUENCE [LARGE SCALE GENOMIC DNA]</scope>
    <source>
        <strain evidence="15 16">ZM22</strain>
    </source>
</reference>
<comment type="subcellular location">
    <subcellularLocation>
        <location evidence="10 11">Cytoplasm</location>
    </subcellularLocation>
</comment>
<evidence type="ECO:0000259" key="12">
    <source>
        <dbReference type="Pfam" id="PF01225"/>
    </source>
</evidence>
<keyword evidence="5 10" id="KW-0067">ATP-binding</keyword>
<dbReference type="Gene3D" id="3.90.190.20">
    <property type="entry name" value="Mur ligase, C-terminal domain"/>
    <property type="match status" value="1"/>
</dbReference>
<keyword evidence="16" id="KW-1185">Reference proteome</keyword>
<evidence type="ECO:0000313" key="15">
    <source>
        <dbReference type="EMBL" id="WHS64807.1"/>
    </source>
</evidence>
<keyword evidence="9 10" id="KW-0961">Cell wall biogenesis/degradation</keyword>
<evidence type="ECO:0000256" key="10">
    <source>
        <dbReference type="HAMAP-Rule" id="MF_02019"/>
    </source>
</evidence>
<keyword evidence="2 10" id="KW-0436">Ligase</keyword>
<dbReference type="EC" id="6.3.2.10" evidence="10 11"/>
<keyword evidence="4 10" id="KW-0547">Nucleotide-binding</keyword>
<evidence type="ECO:0000256" key="11">
    <source>
        <dbReference type="RuleBase" id="RU004136"/>
    </source>
</evidence>
<keyword evidence="7 10" id="KW-0573">Peptidoglycan synthesis</keyword>
<sequence>MMTLQKALELIQTHIPQARLVGDGQTLLARVHTDTRTLQAGDLFVALKGERFDAHDFLSQAKAAGAVAALASHGLAEAGLSGIEVPDSLQALGALARAWRAQFDLPLIAVTGSNGKTTVTQMIASILRSHAGDAALATRGNFNNSIGMPLNLLRMTAEHRIAVLEMGMNHPGEIAELAAIAQPTVALVNNAQREHQEFMGTVEAVARENGSVLEFLPRDGVAIFPAGDEYTPLWTALADGRSCLMFGEQADGAQVYASDVHWEQGAWSLQLHTPQGQAAAQLHIAGRHNVRNALAAAVCAHAAGVPLGAIALGLSGFEPVTGRSRALAVQINGRSVTVVDDTYNANPDSVAAAIAVLAELPAPQLLVLGDMGEVGDNGPQFHAEAGALARQAGIAHFFALGEQSMSATSAFGSGAQHFDSMQALQQAACEVLPKVGSVLVKGSRFMKMEQVVQAMQACADEKQGNCGEAACC</sequence>
<dbReference type="SUPFAM" id="SSF53623">
    <property type="entry name" value="MurD-like peptide ligases, catalytic domain"/>
    <property type="match status" value="1"/>
</dbReference>
<evidence type="ECO:0000256" key="4">
    <source>
        <dbReference type="ARBA" id="ARBA00022741"/>
    </source>
</evidence>
<comment type="function">
    <text evidence="10 11">Involved in cell wall formation. Catalyzes the final step in the synthesis of UDP-N-acetylmuramoyl-pentapeptide, the precursor of murein.</text>
</comment>
<proteinExistence type="inferred from homology"/>
<evidence type="ECO:0000256" key="6">
    <source>
        <dbReference type="ARBA" id="ARBA00022960"/>
    </source>
</evidence>
<keyword evidence="6 10" id="KW-0133">Cell shape</keyword>
<comment type="catalytic activity">
    <reaction evidence="10 11">
        <text>D-alanyl-D-alanine + UDP-N-acetyl-alpha-D-muramoyl-L-alanyl-gamma-D-glutamyl-meso-2,6-diaminopimelate + ATP = UDP-N-acetyl-alpha-D-muramoyl-L-alanyl-gamma-D-glutamyl-meso-2,6-diaminopimeloyl-D-alanyl-D-alanine + ADP + phosphate + H(+)</text>
        <dbReference type="Rhea" id="RHEA:28374"/>
        <dbReference type="ChEBI" id="CHEBI:15378"/>
        <dbReference type="ChEBI" id="CHEBI:30616"/>
        <dbReference type="ChEBI" id="CHEBI:43474"/>
        <dbReference type="ChEBI" id="CHEBI:57822"/>
        <dbReference type="ChEBI" id="CHEBI:61386"/>
        <dbReference type="ChEBI" id="CHEBI:83905"/>
        <dbReference type="ChEBI" id="CHEBI:456216"/>
        <dbReference type="EC" id="6.3.2.10"/>
    </reaction>
</comment>
<evidence type="ECO:0000259" key="13">
    <source>
        <dbReference type="Pfam" id="PF02875"/>
    </source>
</evidence>
<keyword evidence="3 10" id="KW-0132">Cell division</keyword>
<gene>
    <name evidence="10 15" type="primary">murF</name>
    <name evidence="15" type="ORF">QMY55_20310</name>
</gene>
<dbReference type="RefSeq" id="WP_283485918.1">
    <property type="nucleotide sequence ID" value="NZ_CP125947.1"/>
</dbReference>
<dbReference type="Pfam" id="PF02875">
    <property type="entry name" value="Mur_ligase_C"/>
    <property type="match status" value="1"/>
</dbReference>
<dbReference type="InterPro" id="IPR036565">
    <property type="entry name" value="Mur-like_cat_sf"/>
</dbReference>
<dbReference type="InterPro" id="IPR004101">
    <property type="entry name" value="Mur_ligase_C"/>
</dbReference>
<dbReference type="Gene3D" id="3.40.1390.10">
    <property type="entry name" value="MurE/MurF, N-terminal domain"/>
    <property type="match status" value="1"/>
</dbReference>
<dbReference type="EMBL" id="CP125947">
    <property type="protein sequence ID" value="WHS64807.1"/>
    <property type="molecule type" value="Genomic_DNA"/>
</dbReference>
<evidence type="ECO:0000313" key="16">
    <source>
        <dbReference type="Proteomes" id="UP001240697"/>
    </source>
</evidence>
<dbReference type="InterPro" id="IPR013221">
    <property type="entry name" value="Mur_ligase_cen"/>
</dbReference>
<dbReference type="PANTHER" id="PTHR43024:SF1">
    <property type="entry name" value="UDP-N-ACETYLMURAMOYL-TRIPEPTIDE--D-ALANYL-D-ALANINE LIGASE"/>
    <property type="match status" value="1"/>
</dbReference>
<dbReference type="SUPFAM" id="SSF53244">
    <property type="entry name" value="MurD-like peptide ligases, peptide-binding domain"/>
    <property type="match status" value="1"/>
</dbReference>
<comment type="pathway">
    <text evidence="10 11">Cell wall biogenesis; peptidoglycan biosynthesis.</text>
</comment>
<dbReference type="HAMAP" id="MF_02019">
    <property type="entry name" value="MurF"/>
    <property type="match status" value="1"/>
</dbReference>
<feature type="domain" description="Mur ligase central" evidence="14">
    <location>
        <begin position="110"/>
        <end position="300"/>
    </location>
</feature>
<evidence type="ECO:0000256" key="5">
    <source>
        <dbReference type="ARBA" id="ARBA00022840"/>
    </source>
</evidence>
<evidence type="ECO:0000256" key="2">
    <source>
        <dbReference type="ARBA" id="ARBA00022598"/>
    </source>
</evidence>
<evidence type="ECO:0000259" key="14">
    <source>
        <dbReference type="Pfam" id="PF08245"/>
    </source>
</evidence>
<feature type="domain" description="Mur ligase C-terminal" evidence="13">
    <location>
        <begin position="334"/>
        <end position="444"/>
    </location>
</feature>
<dbReference type="Gene3D" id="3.40.1190.10">
    <property type="entry name" value="Mur-like, catalytic domain"/>
    <property type="match status" value="1"/>
</dbReference>
<dbReference type="SUPFAM" id="SSF63418">
    <property type="entry name" value="MurE/MurF N-terminal domain"/>
    <property type="match status" value="1"/>
</dbReference>
<comment type="similarity">
    <text evidence="10">Belongs to the MurCDEF family. MurF subfamily.</text>
</comment>
<evidence type="ECO:0000256" key="9">
    <source>
        <dbReference type="ARBA" id="ARBA00023316"/>
    </source>
</evidence>
<dbReference type="InterPro" id="IPR051046">
    <property type="entry name" value="MurCDEF_CellWall_CoF430Synth"/>
</dbReference>
<name>A0ABY8SNZ7_9BURK</name>
<evidence type="ECO:0000256" key="3">
    <source>
        <dbReference type="ARBA" id="ARBA00022618"/>
    </source>
</evidence>
<feature type="binding site" evidence="10">
    <location>
        <begin position="112"/>
        <end position="118"/>
    </location>
    <ligand>
        <name>ATP</name>
        <dbReference type="ChEBI" id="CHEBI:30616"/>
    </ligand>
</feature>
<dbReference type="Pfam" id="PF08245">
    <property type="entry name" value="Mur_ligase_M"/>
    <property type="match status" value="1"/>
</dbReference>
<feature type="domain" description="Mur ligase N-terminal catalytic" evidence="12">
    <location>
        <begin position="31"/>
        <end position="99"/>
    </location>
</feature>
<organism evidence="15 16">
    <name type="scientific">Comamonas resistens</name>
    <dbReference type="NCBI Taxonomy" id="3046670"/>
    <lineage>
        <taxon>Bacteria</taxon>
        <taxon>Pseudomonadati</taxon>
        <taxon>Pseudomonadota</taxon>
        <taxon>Betaproteobacteria</taxon>
        <taxon>Burkholderiales</taxon>
        <taxon>Comamonadaceae</taxon>
        <taxon>Comamonas</taxon>
    </lineage>
</organism>
<dbReference type="InterPro" id="IPR000713">
    <property type="entry name" value="Mur_ligase_N"/>
</dbReference>
<dbReference type="InterPro" id="IPR036615">
    <property type="entry name" value="Mur_ligase_C_dom_sf"/>
</dbReference>
<accession>A0ABY8SNZ7</accession>
<dbReference type="InterPro" id="IPR005863">
    <property type="entry name" value="UDP-N-AcMur_synth"/>
</dbReference>
<dbReference type="Proteomes" id="UP001240697">
    <property type="component" value="Chromosome"/>
</dbReference>
<evidence type="ECO:0000256" key="7">
    <source>
        <dbReference type="ARBA" id="ARBA00022984"/>
    </source>
</evidence>
<evidence type="ECO:0000256" key="1">
    <source>
        <dbReference type="ARBA" id="ARBA00022490"/>
    </source>
</evidence>
<evidence type="ECO:0000256" key="8">
    <source>
        <dbReference type="ARBA" id="ARBA00023306"/>
    </source>
</evidence>